<name>A0AAX2DL59_LISIV</name>
<dbReference type="InterPro" id="IPR001611">
    <property type="entry name" value="Leu-rich_rpt"/>
</dbReference>
<dbReference type="SUPFAM" id="SSF82057">
    <property type="entry name" value="Prokaryotic SH3-related domain"/>
    <property type="match status" value="1"/>
</dbReference>
<evidence type="ECO:0000313" key="9">
    <source>
        <dbReference type="Proteomes" id="UP000183610"/>
    </source>
</evidence>
<accession>A0AAX2DL59</accession>
<dbReference type="AlphaFoldDB" id="A0AAX2DL59"/>
<sequence>MRENKWLKNLLVIMLIIIGSMSINLSTGTKVQAESIKNPTPINQLFPDSALAEVMKDTLGKMSVTDEVTQSELDKVKRVDGAQLGIKTIEGTQFLNKLKAFILTRNEIIDIKPLANLKQLEELYLAGNKIIDVRSLAELKQIKKLYLFGQVYRNTPLEFQEHITIPNIVRKLSGSLIKPYFISDNGVYVKPNLVWNLSGYLNEVSYSFNYLVKIGEAEANFSGKVIQPLGEYDVIEYNKAHRAIGRIKSGSTHDIWSHPYKTQGSKIVGNICSFIGEDLRIIREAKTTSGTYYQFSVAGDKIGWVEASALTIFHRGSKGELEEVKAPNEGESSQLLNSRRIQFEQILKNGFPDGKKLNQHAFNSLFKSGRKSITFKEILGALINTPNPAKEGSIEYINPITGTSVFVNPDTNEVVGIWPACFKKNMEENPQ</sequence>
<keyword evidence="5" id="KW-0732">Signal</keyword>
<dbReference type="Gene3D" id="2.60.40.1220">
    <property type="match status" value="1"/>
</dbReference>
<dbReference type="PROSITE" id="PS51780">
    <property type="entry name" value="GW"/>
    <property type="match status" value="1"/>
</dbReference>
<gene>
    <name evidence="8" type="ORF">SAMN05421782_101272</name>
</gene>
<dbReference type="Gene3D" id="1.10.8.390">
    <property type="entry name" value="Internalin N-terminal Cap domain-like"/>
    <property type="match status" value="1"/>
</dbReference>
<protein>
    <submittedName>
        <fullName evidence="8">SH3-like domain-containing protein</fullName>
    </submittedName>
</protein>
<keyword evidence="4" id="KW-0433">Leucine-rich repeat</keyword>
<dbReference type="SUPFAM" id="SSF81296">
    <property type="entry name" value="E set domains"/>
    <property type="match status" value="1"/>
</dbReference>
<dbReference type="Pfam" id="PF08191">
    <property type="entry name" value="LRR_adjacent"/>
    <property type="match status" value="1"/>
</dbReference>
<dbReference type="InterPro" id="IPR050836">
    <property type="entry name" value="SDS22/Internalin_LRR"/>
</dbReference>
<dbReference type="InterPro" id="IPR032675">
    <property type="entry name" value="LRR_dom_sf"/>
</dbReference>
<proteinExistence type="inferred from homology"/>
<evidence type="ECO:0000259" key="7">
    <source>
        <dbReference type="PROSITE" id="PS51780"/>
    </source>
</evidence>
<dbReference type="InterPro" id="IPR014755">
    <property type="entry name" value="Cu-Rt/internalin_Ig-like"/>
</dbReference>
<dbReference type="GO" id="GO:0005576">
    <property type="term" value="C:extracellular region"/>
    <property type="evidence" value="ECO:0007669"/>
    <property type="project" value="UniProtKB-SubCell"/>
</dbReference>
<evidence type="ECO:0000256" key="1">
    <source>
        <dbReference type="ARBA" id="ARBA00004613"/>
    </source>
</evidence>
<reference evidence="8 9" key="1">
    <citation type="submission" date="2016-10" db="EMBL/GenBank/DDBJ databases">
        <authorList>
            <person name="Varghese N."/>
            <person name="Submissions S."/>
        </authorList>
    </citation>
    <scope>NUCLEOTIDE SEQUENCE [LARGE SCALE GENOMIC DNA]</scope>
    <source>
        <strain evidence="8 9">ATCC 49954</strain>
    </source>
</reference>
<dbReference type="InterPro" id="IPR024634">
    <property type="entry name" value="Internalin_N"/>
</dbReference>
<dbReference type="NCBIfam" id="NF033202">
    <property type="entry name" value="GW_glycos_SH3"/>
    <property type="match status" value="1"/>
</dbReference>
<dbReference type="PANTHER" id="PTHR46652">
    <property type="entry name" value="LEUCINE-RICH REPEAT AND IQ DOMAIN-CONTAINING PROTEIN 1-RELATED"/>
    <property type="match status" value="1"/>
</dbReference>
<dbReference type="Pfam" id="PF12354">
    <property type="entry name" value="Internalin_N"/>
    <property type="match status" value="1"/>
</dbReference>
<dbReference type="SUPFAM" id="SSF52058">
    <property type="entry name" value="L domain-like"/>
    <property type="match status" value="1"/>
</dbReference>
<dbReference type="Gene3D" id="2.30.30.170">
    <property type="match status" value="1"/>
</dbReference>
<dbReference type="RefSeq" id="WP_038406450.1">
    <property type="nucleotide sequence ID" value="NZ_FNMX01000001.1"/>
</dbReference>
<dbReference type="InterPro" id="IPR012569">
    <property type="entry name" value="Inl_IR"/>
</dbReference>
<comment type="subcellular location">
    <subcellularLocation>
        <location evidence="1">Secreted</location>
    </subcellularLocation>
</comment>
<dbReference type="Pfam" id="PF13457">
    <property type="entry name" value="GW"/>
    <property type="match status" value="1"/>
</dbReference>
<organism evidence="8 9">
    <name type="scientific">Listeria ivanovii</name>
    <dbReference type="NCBI Taxonomy" id="1638"/>
    <lineage>
        <taxon>Bacteria</taxon>
        <taxon>Bacillati</taxon>
        <taxon>Bacillota</taxon>
        <taxon>Bacilli</taxon>
        <taxon>Bacillales</taxon>
        <taxon>Listeriaceae</taxon>
        <taxon>Listeria</taxon>
    </lineage>
</organism>
<evidence type="ECO:0000256" key="2">
    <source>
        <dbReference type="ARBA" id="ARBA00009432"/>
    </source>
</evidence>
<dbReference type="Proteomes" id="UP000183610">
    <property type="component" value="Unassembled WGS sequence"/>
</dbReference>
<comment type="similarity">
    <text evidence="2">Belongs to the internalin family.</text>
</comment>
<evidence type="ECO:0000256" key="4">
    <source>
        <dbReference type="ARBA" id="ARBA00022614"/>
    </source>
</evidence>
<keyword evidence="3" id="KW-0964">Secreted</keyword>
<evidence type="ECO:0000256" key="5">
    <source>
        <dbReference type="ARBA" id="ARBA00022729"/>
    </source>
</evidence>
<dbReference type="EMBL" id="FNMX01000001">
    <property type="protein sequence ID" value="SDW06559.1"/>
    <property type="molecule type" value="Genomic_DNA"/>
</dbReference>
<dbReference type="InterPro" id="IPR025987">
    <property type="entry name" value="GW_dom"/>
</dbReference>
<comment type="caution">
    <text evidence="8">The sequence shown here is derived from an EMBL/GenBank/DDBJ whole genome shotgun (WGS) entry which is preliminary data.</text>
</comment>
<evidence type="ECO:0000256" key="6">
    <source>
        <dbReference type="ARBA" id="ARBA00022737"/>
    </source>
</evidence>
<dbReference type="InterPro" id="IPR038200">
    <property type="entry name" value="GW_dom_sf"/>
</dbReference>
<dbReference type="PROSITE" id="PS51450">
    <property type="entry name" value="LRR"/>
    <property type="match status" value="1"/>
</dbReference>
<evidence type="ECO:0000256" key="3">
    <source>
        <dbReference type="ARBA" id="ARBA00022525"/>
    </source>
</evidence>
<keyword evidence="6" id="KW-0677">Repeat</keyword>
<dbReference type="InterPro" id="IPR014756">
    <property type="entry name" value="Ig_E-set"/>
</dbReference>
<feature type="domain" description="GW" evidence="7">
    <location>
        <begin position="237"/>
        <end position="315"/>
    </location>
</feature>
<evidence type="ECO:0000313" key="8">
    <source>
        <dbReference type="EMBL" id="SDW06559.1"/>
    </source>
</evidence>
<dbReference type="PANTHER" id="PTHR46652:SF3">
    <property type="entry name" value="LEUCINE-RICH REPEAT-CONTAINING PROTEIN 9"/>
    <property type="match status" value="1"/>
</dbReference>
<dbReference type="Gene3D" id="3.80.10.10">
    <property type="entry name" value="Ribonuclease Inhibitor"/>
    <property type="match status" value="1"/>
</dbReference>